<dbReference type="EMBL" id="JADAQX010000001">
    <property type="protein sequence ID" value="KAF8823116.1"/>
    <property type="molecule type" value="Genomic_DNA"/>
</dbReference>
<sequence>MMICAAVMRSISPFIGEPCPKWFSTAQRELKAMQWPLLHGEMKKFFANAPHYYNKDGKTHSPLNVTGEYWPRFSRQETLRDRGLVPAAIWKNGPYQRFCLRAKEIIPHAFEEEHGHISMLAYECCVVLIDFSGRPLRISFGNKVENCVISHIETDPVQKYIRFVKLHRHEPGKITSIEIPSAVVGILACPAYMKGYEIELALPKIRCEVIGSMFPAPFLIDVSRMEYKEPFSAIYLHEIENLLPEDGSVRFHPAYDKYTQEVVWCYQAGTLPEERLPNDWIDPNFVNSRGKRIHLTFKGYWPKQ</sequence>
<reference evidence="1 2" key="1">
    <citation type="journal article" date="2020" name="bioRxiv">
        <title>Metabolic contributions of an alphaproteobacterial endosymbiont in the apicomplexan Cardiosporidium cionae.</title>
        <authorList>
            <person name="Hunter E.S."/>
            <person name="Paight C.J."/>
            <person name="Lane C.E."/>
        </authorList>
    </citation>
    <scope>NUCLEOTIDE SEQUENCE [LARGE SCALE GENOMIC DNA]</scope>
    <source>
        <strain evidence="1">ESH_2018</strain>
    </source>
</reference>
<organism evidence="1 2">
    <name type="scientific">Cardiosporidium cionae</name>
    <dbReference type="NCBI Taxonomy" id="476202"/>
    <lineage>
        <taxon>Eukaryota</taxon>
        <taxon>Sar</taxon>
        <taxon>Alveolata</taxon>
        <taxon>Apicomplexa</taxon>
        <taxon>Aconoidasida</taxon>
        <taxon>Nephromycida</taxon>
        <taxon>Cardiosporidium</taxon>
    </lineage>
</organism>
<keyword evidence="2" id="KW-1185">Reference proteome</keyword>
<dbReference type="PANTHER" id="PTHR33284">
    <property type="entry name" value="RIBOSOMAL PROTEIN L25/GLN-TRNA SYNTHETASE, ANTI-CODON-BINDING DOMAIN-CONTAINING PROTEIN"/>
    <property type="match status" value="1"/>
</dbReference>
<evidence type="ECO:0000313" key="1">
    <source>
        <dbReference type="EMBL" id="KAF8823116.1"/>
    </source>
</evidence>
<dbReference type="PANTHER" id="PTHR33284:SF1">
    <property type="entry name" value="RIBOSOMAL PROTEIN L25_GLN-TRNA SYNTHETASE, ANTI-CODON-BINDING DOMAIN-CONTAINING PROTEIN"/>
    <property type="match status" value="1"/>
</dbReference>
<dbReference type="Proteomes" id="UP000823046">
    <property type="component" value="Unassembled WGS sequence"/>
</dbReference>
<protein>
    <submittedName>
        <fullName evidence="1">Ribosomal l25 family protein</fullName>
    </submittedName>
</protein>
<dbReference type="SUPFAM" id="SSF50715">
    <property type="entry name" value="Ribosomal protein L25-like"/>
    <property type="match status" value="1"/>
</dbReference>
<evidence type="ECO:0000313" key="2">
    <source>
        <dbReference type="Proteomes" id="UP000823046"/>
    </source>
</evidence>
<dbReference type="InterPro" id="IPR020930">
    <property type="entry name" value="Ribosomal_uL5_bac-type"/>
</dbReference>
<dbReference type="InterPro" id="IPR011035">
    <property type="entry name" value="Ribosomal_bL25/Gln-tRNA_synth"/>
</dbReference>
<name>A0ABQ7JGH2_9APIC</name>
<proteinExistence type="predicted"/>
<comment type="caution">
    <text evidence="1">The sequence shown here is derived from an EMBL/GenBank/DDBJ whole genome shotgun (WGS) entry which is preliminary data.</text>
</comment>
<gene>
    <name evidence="1" type="ORF">IE077_000459</name>
</gene>
<accession>A0ABQ7JGH2</accession>